<protein>
    <submittedName>
        <fullName evidence="1">Photorhabdus luminescens subsp. laumondii TTO1 complete genome segment 12/17</fullName>
    </submittedName>
</protein>
<dbReference type="InterPro" id="IPR010982">
    <property type="entry name" value="Lambda_DNA-bd_dom_sf"/>
</dbReference>
<reference evidence="2" key="1">
    <citation type="journal article" date="2003" name="Nat. Biotechnol.">
        <title>The genome sequence of the entomopathogenic bacterium Photorhabdus luminescens.</title>
        <authorList>
            <person name="Duchaud E."/>
            <person name="Rusniok C."/>
            <person name="Frangeul L."/>
            <person name="Buchrieser C."/>
            <person name="Givaudan A."/>
            <person name="Taourit S."/>
            <person name="Bocs S."/>
            <person name="Boursaux-Eude C."/>
            <person name="Chandler M."/>
            <person name="Charles J.-F."/>
            <person name="Dassa E."/>
            <person name="Derose R."/>
            <person name="Derzelle S."/>
            <person name="Freyssinet G."/>
            <person name="Gaudriault S."/>
            <person name="Medigue C."/>
            <person name="Lanois A."/>
            <person name="Powell K."/>
            <person name="Siguier P."/>
            <person name="Vincent R."/>
            <person name="Wingate V."/>
            <person name="Zouine M."/>
            <person name="Glaser P."/>
            <person name="Boemare N."/>
            <person name="Danchin A."/>
            <person name="Kunst F."/>
        </authorList>
    </citation>
    <scope>NUCLEOTIDE SEQUENCE [LARGE SCALE GENOMIC DNA]</scope>
    <source>
        <strain evidence="2">DSM 15139 / CIP 105565 / TT01</strain>
    </source>
</reference>
<gene>
    <name evidence="1" type="ordered locus">plu3454</name>
</gene>
<keyword evidence="2" id="KW-1185">Reference proteome</keyword>
<dbReference type="CDD" id="cd00093">
    <property type="entry name" value="HTH_XRE"/>
    <property type="match status" value="1"/>
</dbReference>
<dbReference type="InterPro" id="IPR001387">
    <property type="entry name" value="Cro/C1-type_HTH"/>
</dbReference>
<proteinExistence type="predicted"/>
<dbReference type="HOGENOM" id="CLU_2495172_0_0_6"/>
<dbReference type="InterPro" id="IPR026365">
    <property type="entry name" value="BcepMu_gp16"/>
</dbReference>
<dbReference type="eggNOG" id="ENOG5033A7T">
    <property type="taxonomic scope" value="Bacteria"/>
</dbReference>
<evidence type="ECO:0000313" key="2">
    <source>
        <dbReference type="Proteomes" id="UP000002514"/>
    </source>
</evidence>
<dbReference type="AlphaFoldDB" id="Q7N1L7"/>
<organism evidence="1 2">
    <name type="scientific">Photorhabdus laumondii subsp. laumondii (strain DSM 15139 / CIP 105565 / TT01)</name>
    <name type="common">Photorhabdus luminescens subsp. laumondii</name>
    <dbReference type="NCBI Taxonomy" id="243265"/>
    <lineage>
        <taxon>Bacteria</taxon>
        <taxon>Pseudomonadati</taxon>
        <taxon>Pseudomonadota</taxon>
        <taxon>Gammaproteobacteria</taxon>
        <taxon>Enterobacterales</taxon>
        <taxon>Morganellaceae</taxon>
        <taxon>Photorhabdus</taxon>
    </lineage>
</organism>
<dbReference type="Gene3D" id="1.10.260.40">
    <property type="entry name" value="lambda repressor-like DNA-binding domains"/>
    <property type="match status" value="1"/>
</dbReference>
<name>Q7N1L7_PHOLL</name>
<dbReference type="Proteomes" id="UP000002514">
    <property type="component" value="Chromosome"/>
</dbReference>
<dbReference type="KEGG" id="plu:plu3454"/>
<dbReference type="EMBL" id="BX571870">
    <property type="protein sequence ID" value="CAE15828.1"/>
    <property type="molecule type" value="Genomic_DNA"/>
</dbReference>
<accession>Q7N1L7</accession>
<evidence type="ECO:0000313" key="1">
    <source>
        <dbReference type="EMBL" id="CAE15828.1"/>
    </source>
</evidence>
<dbReference type="SUPFAM" id="SSF47413">
    <property type="entry name" value="lambda repressor-like DNA-binding domains"/>
    <property type="match status" value="1"/>
</dbReference>
<dbReference type="GO" id="GO:0003677">
    <property type="term" value="F:DNA binding"/>
    <property type="evidence" value="ECO:0007669"/>
    <property type="project" value="InterPro"/>
</dbReference>
<dbReference type="STRING" id="243265.plu3454"/>
<sequence length="86" mass="9865">MTKRIKVHIIWHISKHYHCTTGDKTMTPEKIKQRFQQDGITVTQWANENGYSREAVYRVLNGQSKANYGKAHEIAVKLGLKTPNIG</sequence>
<dbReference type="NCBIfam" id="TIGR04111">
    <property type="entry name" value="BcepMu_gp16"/>
    <property type="match status" value="1"/>
</dbReference>